<keyword evidence="3" id="KW-1185">Reference proteome</keyword>
<proteinExistence type="predicted"/>
<gene>
    <name evidence="2" type="ORF">pdam_00005032</name>
</gene>
<dbReference type="AlphaFoldDB" id="A0A3M6T6I3"/>
<comment type="caution">
    <text evidence="2">The sequence shown here is derived from an EMBL/GenBank/DDBJ whole genome shotgun (WGS) entry which is preliminary data.</text>
</comment>
<organism evidence="2 3">
    <name type="scientific">Pocillopora damicornis</name>
    <name type="common">Cauliflower coral</name>
    <name type="synonym">Millepora damicornis</name>
    <dbReference type="NCBI Taxonomy" id="46731"/>
    <lineage>
        <taxon>Eukaryota</taxon>
        <taxon>Metazoa</taxon>
        <taxon>Cnidaria</taxon>
        <taxon>Anthozoa</taxon>
        <taxon>Hexacorallia</taxon>
        <taxon>Scleractinia</taxon>
        <taxon>Astrocoeniina</taxon>
        <taxon>Pocilloporidae</taxon>
        <taxon>Pocillopora</taxon>
    </lineage>
</organism>
<evidence type="ECO:0000313" key="3">
    <source>
        <dbReference type="Proteomes" id="UP000275408"/>
    </source>
</evidence>
<keyword evidence="1" id="KW-0472">Membrane</keyword>
<name>A0A3M6T6I3_POCDA</name>
<feature type="transmembrane region" description="Helical" evidence="1">
    <location>
        <begin position="31"/>
        <end position="52"/>
    </location>
</feature>
<accession>A0A3M6T6I3</accession>
<keyword evidence="1" id="KW-0812">Transmembrane</keyword>
<reference evidence="2 3" key="1">
    <citation type="journal article" date="2018" name="Sci. Rep.">
        <title>Comparative analysis of the Pocillopora damicornis genome highlights role of immune system in coral evolution.</title>
        <authorList>
            <person name="Cunning R."/>
            <person name="Bay R.A."/>
            <person name="Gillette P."/>
            <person name="Baker A.C."/>
            <person name="Traylor-Knowles N."/>
        </authorList>
    </citation>
    <scope>NUCLEOTIDE SEQUENCE [LARGE SCALE GENOMIC DNA]</scope>
    <source>
        <strain evidence="2">RSMAS</strain>
        <tissue evidence="2">Whole animal</tissue>
    </source>
</reference>
<dbReference type="EMBL" id="RCHS01004212">
    <property type="protein sequence ID" value="RMX36990.1"/>
    <property type="molecule type" value="Genomic_DNA"/>
</dbReference>
<protein>
    <submittedName>
        <fullName evidence="2">Uncharacterized protein</fullName>
    </submittedName>
</protein>
<sequence>MYHLVKRAVAPHPTLSILRRNYWTQRKGPNYSTNMIVVGISTIICGLVGIGYQKWKLDKEYEI</sequence>
<dbReference type="Proteomes" id="UP000275408">
    <property type="component" value="Unassembled WGS sequence"/>
</dbReference>
<evidence type="ECO:0000256" key="1">
    <source>
        <dbReference type="SAM" id="Phobius"/>
    </source>
</evidence>
<evidence type="ECO:0000313" key="2">
    <source>
        <dbReference type="EMBL" id="RMX36990.1"/>
    </source>
</evidence>
<keyword evidence="1" id="KW-1133">Transmembrane helix</keyword>